<keyword evidence="3" id="KW-1185">Reference proteome</keyword>
<organism evidence="2 3">
    <name type="scientific">Pseudonocardia bannensis</name>
    <dbReference type="NCBI Taxonomy" id="630973"/>
    <lineage>
        <taxon>Bacteria</taxon>
        <taxon>Bacillati</taxon>
        <taxon>Actinomycetota</taxon>
        <taxon>Actinomycetes</taxon>
        <taxon>Pseudonocardiales</taxon>
        <taxon>Pseudonocardiaceae</taxon>
        <taxon>Pseudonocardia</taxon>
    </lineage>
</organism>
<name>A0A848DM77_9PSEU</name>
<dbReference type="Proteomes" id="UP000586918">
    <property type="component" value="Unassembled WGS sequence"/>
</dbReference>
<comment type="caution">
    <text evidence="2">The sequence shown here is derived from an EMBL/GenBank/DDBJ whole genome shotgun (WGS) entry which is preliminary data.</text>
</comment>
<evidence type="ECO:0000313" key="2">
    <source>
        <dbReference type="EMBL" id="NMH93867.1"/>
    </source>
</evidence>
<feature type="region of interest" description="Disordered" evidence="1">
    <location>
        <begin position="1"/>
        <end position="23"/>
    </location>
</feature>
<feature type="compositionally biased region" description="Basic and acidic residues" evidence="1">
    <location>
        <begin position="265"/>
        <end position="281"/>
    </location>
</feature>
<evidence type="ECO:0000256" key="1">
    <source>
        <dbReference type="SAM" id="MobiDB-lite"/>
    </source>
</evidence>
<dbReference type="AlphaFoldDB" id="A0A848DM77"/>
<sequence length="334" mass="34452">MTSRWRNVAFGQRPGDPVTVTAGSSPNDRWLAAVALGGQGRYAAAAALLHGLLGDRSVRPDLAAHAAVTLAAHRRQLGGHAAARRWDGLGLRLAEAARRAGAPARPEPDGVDAAGARIDALVGLAADAVGTAQAGLAEWLLAAAAEAAREHPSWRPAVRLGWVRAELSLIRGEPAAAIGPAEHAVAAAAAAGSARHLLKSRIVAAVVRAAADPDDAAAAGALADLDALAAEAERLSLPPLRWPAELAAADLADRLGVRSSAGHARRSDAHRTAEPANDRAGGRCGEAPNDTLSDTPRRRHAAAATLRVIYRNADPVGRRLMGESAWVPEWLGVM</sequence>
<dbReference type="RefSeq" id="WP_169414563.1">
    <property type="nucleotide sequence ID" value="NZ_JAAXKZ010000085.1"/>
</dbReference>
<accession>A0A848DM77</accession>
<dbReference type="EMBL" id="JAAXKZ010000085">
    <property type="protein sequence ID" value="NMH93867.1"/>
    <property type="molecule type" value="Genomic_DNA"/>
</dbReference>
<protein>
    <submittedName>
        <fullName evidence="2">Uncharacterized protein</fullName>
    </submittedName>
</protein>
<reference evidence="2 3" key="1">
    <citation type="submission" date="2020-04" db="EMBL/GenBank/DDBJ databases">
        <authorList>
            <person name="Klaysubun C."/>
            <person name="Duangmal K."/>
            <person name="Lipun K."/>
        </authorList>
    </citation>
    <scope>NUCLEOTIDE SEQUENCE [LARGE SCALE GENOMIC DNA]</scope>
    <source>
        <strain evidence="2 3">DSM 45300</strain>
    </source>
</reference>
<proteinExistence type="predicted"/>
<feature type="region of interest" description="Disordered" evidence="1">
    <location>
        <begin position="259"/>
        <end position="298"/>
    </location>
</feature>
<evidence type="ECO:0000313" key="3">
    <source>
        <dbReference type="Proteomes" id="UP000586918"/>
    </source>
</evidence>
<gene>
    <name evidence="2" type="ORF">HF519_20280</name>
</gene>